<accession>A0AAV5UGA2</accession>
<keyword evidence="1" id="KW-0862">Zinc</keyword>
<comment type="caution">
    <text evidence="4">The sequence shown here is derived from an EMBL/GenBank/DDBJ whole genome shotgun (WGS) entry which is preliminary data.</text>
</comment>
<dbReference type="PANTHER" id="PTHR33936:SF25">
    <property type="entry name" value="C2H2-TYPE DOMAIN-CONTAINING PROTEIN"/>
    <property type="match status" value="1"/>
</dbReference>
<dbReference type="Proteomes" id="UP001432027">
    <property type="component" value="Unassembled WGS sequence"/>
</dbReference>
<dbReference type="GO" id="GO:0008270">
    <property type="term" value="F:zinc ion binding"/>
    <property type="evidence" value="ECO:0007669"/>
    <property type="project" value="UniProtKB-KW"/>
</dbReference>
<protein>
    <recommendedName>
        <fullName evidence="3">C2H2-type domain-containing protein</fullName>
    </recommendedName>
</protein>
<keyword evidence="1" id="KW-0479">Metal-binding</keyword>
<proteinExistence type="predicted"/>
<feature type="region of interest" description="Disordered" evidence="2">
    <location>
        <begin position="826"/>
        <end position="869"/>
    </location>
</feature>
<organism evidence="4 5">
    <name type="scientific">Pristionchus entomophagus</name>
    <dbReference type="NCBI Taxonomy" id="358040"/>
    <lineage>
        <taxon>Eukaryota</taxon>
        <taxon>Metazoa</taxon>
        <taxon>Ecdysozoa</taxon>
        <taxon>Nematoda</taxon>
        <taxon>Chromadorea</taxon>
        <taxon>Rhabditida</taxon>
        <taxon>Rhabditina</taxon>
        <taxon>Diplogasteromorpha</taxon>
        <taxon>Diplogasteroidea</taxon>
        <taxon>Neodiplogasteridae</taxon>
        <taxon>Pristionchus</taxon>
    </lineage>
</organism>
<feature type="compositionally biased region" description="Low complexity" evidence="2">
    <location>
        <begin position="129"/>
        <end position="146"/>
    </location>
</feature>
<feature type="domain" description="C2H2-type" evidence="3">
    <location>
        <begin position="460"/>
        <end position="483"/>
    </location>
</feature>
<evidence type="ECO:0000259" key="3">
    <source>
        <dbReference type="PROSITE" id="PS50157"/>
    </source>
</evidence>
<evidence type="ECO:0000256" key="2">
    <source>
        <dbReference type="SAM" id="MobiDB-lite"/>
    </source>
</evidence>
<keyword evidence="5" id="KW-1185">Reference proteome</keyword>
<evidence type="ECO:0000313" key="5">
    <source>
        <dbReference type="Proteomes" id="UP001432027"/>
    </source>
</evidence>
<sequence>YSMPPKKRVASVSPKKAAKTDEMDTEVMDDIESEGIEGLPQGNAPSSLSSPAPPRKKRKEEETEEAVAVDDSEQQKEATDEAPPLPDDAADEAAPILDDGNEMEEIIVTRDEEDEDTSDAPVLLKEEPTVLATPTASPAAPKTPTTKGGGVAVSPIPKGSTTKSRVPRLRIDQEPSEDVKKAQTLEDNMETEVKPLTRKPAIVRRQTSPPRTRGFTSAATLSATMKESKERLKRVKKEKEEGLAGAAGEEEVDVENEGEAVRDGNSETANTCTFCSIKFPLQLEMIEHQLNAHKKEAKHQRERGGTLMCAHPHCGLSLKDMQHHLAHLAGYHNQTQFRIRQQHFNSEEAFMAWKLESEQRAKSNYIARNEELESEPGVTELELYCECSEEWRNADKDKNMSPLLACPAHFTVRLDRNKDKVMIIGCTSHLGHLKKPNWSVYEPNENTVARKSAGIATKQSKCHLCGEWFRSRTALTIHRRTAHPDNIRTATIACGDPNCDMVTDTMLSLCEHVADAHKREDLTVEEYRFNSIEDFEAWKERMEADTMSYYTKVSGRQRAAPTGPNSECFFRYYQCHLSGYNQRPSQKKHAEEMERVRLRNRGTKKMNRFCTAFMNIKINDNDGSVLLKGCLGHFGHECDIRRVPMPNSLRQEIIELLQKGITEDDVLACVKSKASIHDRAYYLQKYEVKNIVKKLIKESNGAMFYKYDDEGDMGMEDEMANWEEMKRPFASTMYRSMITHPKRRSLGTYALQFNTQMPRKRRLVIRGAGDHTMHDGGEYYEDVVEEMALDTDVTYLEEGEMDPTSSHLHMVQEGEEHQEEVEVEEHHEMHDEMANEASTSSSSHLVRRRKMQPSQQMHMQQQHHHQRPGAAARIPLLKDGSEYPPTDRDRQLEFTIHNIRTKIMELTDQLKRCKNREICAEMADQVRLLESRMARIIPQTGPGRMDQTHQQYVRRDTGEELEVDGEYYDEEMVDEEGGYVYEMDPNRPGTSTMVVPRGVPRTYGHHEVIYQDVGSPGVEVDVEDLDDMEEGEDMGQMDV</sequence>
<dbReference type="InterPro" id="IPR013087">
    <property type="entry name" value="Znf_C2H2_type"/>
</dbReference>
<name>A0AAV5UGA2_9BILA</name>
<keyword evidence="1" id="KW-0863">Zinc-finger</keyword>
<dbReference type="PROSITE" id="PS00028">
    <property type="entry name" value="ZINC_FINGER_C2H2_1"/>
    <property type="match status" value="2"/>
</dbReference>
<evidence type="ECO:0000313" key="4">
    <source>
        <dbReference type="EMBL" id="GMT05414.1"/>
    </source>
</evidence>
<dbReference type="EMBL" id="BTSX01000006">
    <property type="protein sequence ID" value="GMT05414.1"/>
    <property type="molecule type" value="Genomic_DNA"/>
</dbReference>
<feature type="compositionally biased region" description="Acidic residues" evidence="2">
    <location>
        <begin position="62"/>
        <end position="72"/>
    </location>
</feature>
<feature type="compositionally biased region" description="Basic and acidic residues" evidence="2">
    <location>
        <begin position="169"/>
        <end position="184"/>
    </location>
</feature>
<dbReference type="PANTHER" id="PTHR33936">
    <property type="entry name" value="PROTEIN CBG17840"/>
    <property type="match status" value="1"/>
</dbReference>
<dbReference type="AlphaFoldDB" id="A0AAV5UGA2"/>
<feature type="compositionally biased region" description="Acidic residues" evidence="2">
    <location>
        <begin position="99"/>
        <end position="118"/>
    </location>
</feature>
<feature type="compositionally biased region" description="Acidic residues" evidence="2">
    <location>
        <begin position="248"/>
        <end position="258"/>
    </location>
</feature>
<feature type="compositionally biased region" description="Acidic residues" evidence="2">
    <location>
        <begin position="23"/>
        <end position="35"/>
    </location>
</feature>
<feature type="region of interest" description="Disordered" evidence="2">
    <location>
        <begin position="222"/>
        <end position="266"/>
    </location>
</feature>
<gene>
    <name evidence="4" type="ORF">PENTCL1PPCAC_27588</name>
</gene>
<dbReference type="SMART" id="SM00355">
    <property type="entry name" value="ZnF_C2H2"/>
    <property type="match status" value="4"/>
</dbReference>
<dbReference type="InterPro" id="IPR052797">
    <property type="entry name" value="RegFact_GeneExpr_CellDeath"/>
</dbReference>
<evidence type="ECO:0000256" key="1">
    <source>
        <dbReference type="PROSITE-ProRule" id="PRU00042"/>
    </source>
</evidence>
<feature type="region of interest" description="Disordered" evidence="2">
    <location>
        <begin position="1"/>
        <end position="192"/>
    </location>
</feature>
<dbReference type="Gene3D" id="3.30.160.60">
    <property type="entry name" value="Classic Zinc Finger"/>
    <property type="match status" value="1"/>
</dbReference>
<feature type="non-terminal residue" evidence="4">
    <location>
        <position position="1"/>
    </location>
</feature>
<reference evidence="4" key="1">
    <citation type="submission" date="2023-10" db="EMBL/GenBank/DDBJ databases">
        <title>Genome assembly of Pristionchus species.</title>
        <authorList>
            <person name="Yoshida K."/>
            <person name="Sommer R.J."/>
        </authorList>
    </citation>
    <scope>NUCLEOTIDE SEQUENCE</scope>
    <source>
        <strain evidence="4">RS0144</strain>
    </source>
</reference>
<dbReference type="PROSITE" id="PS50157">
    <property type="entry name" value="ZINC_FINGER_C2H2_2"/>
    <property type="match status" value="1"/>
</dbReference>